<accession>A0A437PU00</accession>
<dbReference type="SUPFAM" id="SSF159283">
    <property type="entry name" value="Guanosine diphospho-D-mannose pyrophosphorylase/mannose-6-phosphate isomerase linker domain"/>
    <property type="match status" value="1"/>
</dbReference>
<evidence type="ECO:0000256" key="7">
    <source>
        <dbReference type="ARBA" id="ARBA00047343"/>
    </source>
</evidence>
<dbReference type="RefSeq" id="WP_127802861.1">
    <property type="nucleotide sequence ID" value="NZ_SACY01000002.1"/>
</dbReference>
<evidence type="ECO:0000313" key="11">
    <source>
        <dbReference type="Proteomes" id="UP000282832"/>
    </source>
</evidence>
<keyword evidence="3 10" id="KW-0808">Transferase</keyword>
<dbReference type="EC" id="2.7.7.13" evidence="2"/>
<feature type="domain" description="MannoseP isomerase/GMP-like beta-helix" evidence="9">
    <location>
        <begin position="291"/>
        <end position="344"/>
    </location>
</feature>
<dbReference type="PANTHER" id="PTHR46390:SF1">
    <property type="entry name" value="MANNOSE-1-PHOSPHATE GUANYLYLTRANSFERASE"/>
    <property type="match status" value="1"/>
</dbReference>
<dbReference type="GO" id="GO:0005525">
    <property type="term" value="F:GTP binding"/>
    <property type="evidence" value="ECO:0007669"/>
    <property type="project" value="UniProtKB-KW"/>
</dbReference>
<name>A0A437PU00_9BACT</name>
<gene>
    <name evidence="10" type="ORF">EOJ36_04635</name>
</gene>
<dbReference type="FunFam" id="3.90.550.10:FF:000046">
    <property type="entry name" value="Mannose-1-phosphate guanylyltransferase (GDP)"/>
    <property type="match status" value="1"/>
</dbReference>
<dbReference type="Gene3D" id="3.90.550.10">
    <property type="entry name" value="Spore Coat Polysaccharide Biosynthesis Protein SpsA, Chain A"/>
    <property type="match status" value="1"/>
</dbReference>
<sequence length="354" mass="40163">MKDNYLVIMAGGIGTRFWPISRSHFPKQFHDVLGVGKTMLQQTAERFDGIIPHENIYVVTSEEYANLIQEQLPFLKDYQILCEPQRRNTAPCIAYAAYKISKINSKAKLVVVPSDHVILKTEEYQNKIKIALKAASEPVMVTLGIMPTRPDTGYGYIQFQPKAEDVLTVKTFTEKPNLELAEAFLDSGDYVWNAGMFIFSVKTFKKELNKHQSRLAEQFEEGMVLYYSEGESEFIKKVYGVCKNISIDVGLMEKSRDVKVVLADIGWSDLGTWKSLYEVHEKDENQNVIDGNALTYETTNSIIKSSSDKLIVVKGLKDFIVVENDNVIMICPKEEEQAVKLFVEDATSFGDQYS</sequence>
<dbReference type="InterPro" id="IPR054566">
    <property type="entry name" value="ManC/GMP-like_b-helix"/>
</dbReference>
<keyword evidence="11" id="KW-1185">Reference proteome</keyword>
<comment type="catalytic activity">
    <reaction evidence="7">
        <text>alpha-D-mannose 1-phosphate + GTP + H(+) = GDP-alpha-D-mannose + diphosphate</text>
        <dbReference type="Rhea" id="RHEA:15229"/>
        <dbReference type="ChEBI" id="CHEBI:15378"/>
        <dbReference type="ChEBI" id="CHEBI:33019"/>
        <dbReference type="ChEBI" id="CHEBI:37565"/>
        <dbReference type="ChEBI" id="CHEBI:57527"/>
        <dbReference type="ChEBI" id="CHEBI:58409"/>
        <dbReference type="EC" id="2.7.7.13"/>
    </reaction>
</comment>
<dbReference type="GO" id="GO:0004475">
    <property type="term" value="F:mannose-1-phosphate guanylyltransferase (GTP) activity"/>
    <property type="evidence" value="ECO:0007669"/>
    <property type="project" value="UniProtKB-EC"/>
</dbReference>
<evidence type="ECO:0000256" key="6">
    <source>
        <dbReference type="ARBA" id="ARBA00023134"/>
    </source>
</evidence>
<evidence type="ECO:0000256" key="4">
    <source>
        <dbReference type="ARBA" id="ARBA00022695"/>
    </source>
</evidence>
<keyword evidence="4 10" id="KW-0548">Nucleotidyltransferase</keyword>
<evidence type="ECO:0000256" key="2">
    <source>
        <dbReference type="ARBA" id="ARBA00012387"/>
    </source>
</evidence>
<dbReference type="InterPro" id="IPR051161">
    <property type="entry name" value="Mannose-6P_isomerase_type2"/>
</dbReference>
<dbReference type="InterPro" id="IPR005835">
    <property type="entry name" value="NTP_transferase_dom"/>
</dbReference>
<dbReference type="Proteomes" id="UP000282832">
    <property type="component" value="Unassembled WGS sequence"/>
</dbReference>
<evidence type="ECO:0000313" key="10">
    <source>
        <dbReference type="EMBL" id="RVU25707.1"/>
    </source>
</evidence>
<dbReference type="PANTHER" id="PTHR46390">
    <property type="entry name" value="MANNOSE-1-PHOSPHATE GUANYLYLTRANSFERASE"/>
    <property type="match status" value="1"/>
</dbReference>
<comment type="caution">
    <text evidence="10">The sequence shown here is derived from an EMBL/GenBank/DDBJ whole genome shotgun (WGS) entry which is preliminary data.</text>
</comment>
<evidence type="ECO:0000256" key="3">
    <source>
        <dbReference type="ARBA" id="ARBA00022679"/>
    </source>
</evidence>
<feature type="domain" description="Nucleotidyl transferase" evidence="8">
    <location>
        <begin position="7"/>
        <end position="285"/>
    </location>
</feature>
<dbReference type="InterPro" id="IPR029044">
    <property type="entry name" value="Nucleotide-diphossugar_trans"/>
</dbReference>
<dbReference type="SUPFAM" id="SSF53448">
    <property type="entry name" value="Nucleotide-diphospho-sugar transferases"/>
    <property type="match status" value="1"/>
</dbReference>
<dbReference type="EMBL" id="SACY01000002">
    <property type="protein sequence ID" value="RVU25707.1"/>
    <property type="molecule type" value="Genomic_DNA"/>
</dbReference>
<evidence type="ECO:0000256" key="1">
    <source>
        <dbReference type="ARBA" id="ARBA00006115"/>
    </source>
</evidence>
<keyword evidence="5" id="KW-0547">Nucleotide-binding</keyword>
<proteinExistence type="inferred from homology"/>
<organism evidence="10 11">
    <name type="scientific">Sandaracinomonas limnophila</name>
    <dbReference type="NCBI Taxonomy" id="1862386"/>
    <lineage>
        <taxon>Bacteria</taxon>
        <taxon>Pseudomonadati</taxon>
        <taxon>Bacteroidota</taxon>
        <taxon>Cytophagia</taxon>
        <taxon>Cytophagales</taxon>
        <taxon>Flectobacillaceae</taxon>
        <taxon>Sandaracinomonas</taxon>
    </lineage>
</organism>
<keyword evidence="6" id="KW-0342">GTP-binding</keyword>
<evidence type="ECO:0000259" key="8">
    <source>
        <dbReference type="Pfam" id="PF00483"/>
    </source>
</evidence>
<dbReference type="CDD" id="cd02509">
    <property type="entry name" value="GDP-M1P_Guanylyltransferase"/>
    <property type="match status" value="1"/>
</dbReference>
<dbReference type="OrthoDB" id="9806359at2"/>
<protein>
    <recommendedName>
        <fullName evidence="2">mannose-1-phosphate guanylyltransferase</fullName>
        <ecNumber evidence="2">2.7.7.13</ecNumber>
    </recommendedName>
</protein>
<comment type="similarity">
    <text evidence="1">Belongs to the mannose-6-phosphate isomerase type 2 family.</text>
</comment>
<reference evidence="10 11" key="1">
    <citation type="submission" date="2019-01" db="EMBL/GenBank/DDBJ databases">
        <authorList>
            <person name="Chen W.-M."/>
        </authorList>
    </citation>
    <scope>NUCLEOTIDE SEQUENCE [LARGE SCALE GENOMIC DNA]</scope>
    <source>
        <strain evidence="10 11">FSY-15</strain>
    </source>
</reference>
<dbReference type="GO" id="GO:0009298">
    <property type="term" value="P:GDP-mannose biosynthetic process"/>
    <property type="evidence" value="ECO:0007669"/>
    <property type="project" value="TreeGrafter"/>
</dbReference>
<dbReference type="InterPro" id="IPR049577">
    <property type="entry name" value="GMPP_N"/>
</dbReference>
<evidence type="ECO:0000256" key="5">
    <source>
        <dbReference type="ARBA" id="ARBA00022741"/>
    </source>
</evidence>
<evidence type="ECO:0000259" key="9">
    <source>
        <dbReference type="Pfam" id="PF22640"/>
    </source>
</evidence>
<dbReference type="Pfam" id="PF00483">
    <property type="entry name" value="NTP_transferase"/>
    <property type="match status" value="1"/>
</dbReference>
<dbReference type="Pfam" id="PF22640">
    <property type="entry name" value="ManC_GMP_beta-helix"/>
    <property type="match status" value="1"/>
</dbReference>
<dbReference type="AlphaFoldDB" id="A0A437PU00"/>